<feature type="domain" description="FAD-binding PCMH-type" evidence="6">
    <location>
        <begin position="73"/>
        <end position="248"/>
    </location>
</feature>
<comment type="caution">
    <text evidence="7">The sequence shown here is derived from an EMBL/GenBank/DDBJ whole genome shotgun (WGS) entry which is preliminary data.</text>
</comment>
<dbReference type="Gene3D" id="3.30.43.10">
    <property type="entry name" value="Uridine Diphospho-n-acetylenolpyruvylglucosamine Reductase, domain 2"/>
    <property type="match status" value="1"/>
</dbReference>
<feature type="signal peptide" evidence="5">
    <location>
        <begin position="1"/>
        <end position="17"/>
    </location>
</feature>
<accession>A0A4Z1HUE7</accession>
<keyword evidence="8" id="KW-1185">Reference proteome</keyword>
<evidence type="ECO:0000256" key="5">
    <source>
        <dbReference type="SAM" id="SignalP"/>
    </source>
</evidence>
<dbReference type="OrthoDB" id="2151789at2759"/>
<dbReference type="AlphaFoldDB" id="A0A4Z1HUE7"/>
<keyword evidence="4" id="KW-0560">Oxidoreductase</keyword>
<proteinExistence type="inferred from homology"/>
<dbReference type="InterPro" id="IPR050416">
    <property type="entry name" value="FAD-linked_Oxidoreductase"/>
</dbReference>
<evidence type="ECO:0000256" key="4">
    <source>
        <dbReference type="ARBA" id="ARBA00023002"/>
    </source>
</evidence>
<keyword evidence="3" id="KW-0274">FAD</keyword>
<name>A0A4Z1HUE7_9HELO</name>
<dbReference type="SUPFAM" id="SSF56176">
    <property type="entry name" value="FAD-binding/transporter-associated domain-like"/>
    <property type="match status" value="1"/>
</dbReference>
<dbReference type="Pfam" id="PF01565">
    <property type="entry name" value="FAD_binding_4"/>
    <property type="match status" value="1"/>
</dbReference>
<dbReference type="PROSITE" id="PS51387">
    <property type="entry name" value="FAD_PCMH"/>
    <property type="match status" value="1"/>
</dbReference>
<sequence>MLFELILWGSLIATACGTSTPTKSNTSTNSCVQLAAALPGQVYDPGTVNYTTETQYKISADKNLNIAFFSKIAWLSPYCVFSPLTSGDLATGVKILARSNTSFAIRSGGHAAVAGIASTDYGVMIATTSFTEKTLVPLPNDFGVPYLRAGAAFRWSDIYEFLEPYSLISVGGRVAPVGSSLVLGGGLSYHASLYGWAANNVINFELVTANGTILQVNDATYPDLFWALKGGSNNFGVVTRYDLKTYESGLVFGGSVQWGAKATQQYLDAYTAYIAPGGGIDDANGNLMPDFSYNPMTGAESSGTVYFYNGDDPSPKAFENFTAIPTVSSEVGIMNFSAIVSQTEFFASLVNRWSWYDTSILFSNETSELVYNIVVGNAKLQLSQVNCTVGFALEPMTVAMQHAAVASGGDAISLDPSKGNFLVAEIYVDWSNPNDDQPVKAFLTSTIAEIEEQTKAKGLYYPFKWLNDAGIGENPISSYGYGASLSKLRDISKKYDPNGVFQKLVPGFKLGFDFAGV</sequence>
<dbReference type="Gene3D" id="3.30.465.10">
    <property type="match status" value="1"/>
</dbReference>
<reference evidence="7 8" key="1">
    <citation type="submission" date="2017-12" db="EMBL/GenBank/DDBJ databases">
        <title>Comparative genomics of Botrytis spp.</title>
        <authorList>
            <person name="Valero-Jimenez C.A."/>
            <person name="Tapia P."/>
            <person name="Veloso J."/>
            <person name="Silva-Moreno E."/>
            <person name="Staats M."/>
            <person name="Valdes J.H."/>
            <person name="Van Kan J.A.L."/>
        </authorList>
    </citation>
    <scope>NUCLEOTIDE SEQUENCE [LARGE SCALE GENOMIC DNA]</scope>
    <source>
        <strain evidence="7 8">MUCL11595</strain>
    </source>
</reference>
<keyword evidence="2" id="KW-0285">Flavoprotein</keyword>
<evidence type="ECO:0000256" key="3">
    <source>
        <dbReference type="ARBA" id="ARBA00022827"/>
    </source>
</evidence>
<evidence type="ECO:0000256" key="1">
    <source>
        <dbReference type="ARBA" id="ARBA00005466"/>
    </source>
</evidence>
<keyword evidence="5" id="KW-0732">Signal</keyword>
<dbReference type="GO" id="GO:0016491">
    <property type="term" value="F:oxidoreductase activity"/>
    <property type="evidence" value="ECO:0007669"/>
    <property type="project" value="UniProtKB-KW"/>
</dbReference>
<gene>
    <name evidence="7" type="ORF">BCON_0138g00080</name>
</gene>
<dbReference type="InterPro" id="IPR036318">
    <property type="entry name" value="FAD-bd_PCMH-like_sf"/>
</dbReference>
<dbReference type="EMBL" id="PQXN01000138">
    <property type="protein sequence ID" value="TGO52591.1"/>
    <property type="molecule type" value="Genomic_DNA"/>
</dbReference>
<dbReference type="PANTHER" id="PTHR42973:SF53">
    <property type="entry name" value="FAD-BINDING PCMH-TYPE DOMAIN-CONTAINING PROTEIN-RELATED"/>
    <property type="match status" value="1"/>
</dbReference>
<dbReference type="InterPro" id="IPR016169">
    <property type="entry name" value="FAD-bd_PCMH_sub2"/>
</dbReference>
<dbReference type="Gene3D" id="3.40.462.20">
    <property type="match status" value="1"/>
</dbReference>
<dbReference type="Proteomes" id="UP000297527">
    <property type="component" value="Unassembled WGS sequence"/>
</dbReference>
<protein>
    <recommendedName>
        <fullName evidence="6">FAD-binding PCMH-type domain-containing protein</fullName>
    </recommendedName>
</protein>
<dbReference type="InterPro" id="IPR016166">
    <property type="entry name" value="FAD-bd_PCMH"/>
</dbReference>
<dbReference type="GO" id="GO:0071949">
    <property type="term" value="F:FAD binding"/>
    <property type="evidence" value="ECO:0007669"/>
    <property type="project" value="InterPro"/>
</dbReference>
<evidence type="ECO:0000259" key="6">
    <source>
        <dbReference type="PROSITE" id="PS51387"/>
    </source>
</evidence>
<organism evidence="7 8">
    <name type="scientific">Botryotinia convoluta</name>
    <dbReference type="NCBI Taxonomy" id="54673"/>
    <lineage>
        <taxon>Eukaryota</taxon>
        <taxon>Fungi</taxon>
        <taxon>Dikarya</taxon>
        <taxon>Ascomycota</taxon>
        <taxon>Pezizomycotina</taxon>
        <taxon>Leotiomycetes</taxon>
        <taxon>Helotiales</taxon>
        <taxon>Sclerotiniaceae</taxon>
        <taxon>Botryotinia</taxon>
    </lineage>
</organism>
<dbReference type="InterPro" id="IPR006094">
    <property type="entry name" value="Oxid_FAD_bind_N"/>
</dbReference>
<evidence type="ECO:0000313" key="7">
    <source>
        <dbReference type="EMBL" id="TGO52591.1"/>
    </source>
</evidence>
<comment type="similarity">
    <text evidence="1">Belongs to the oxygen-dependent FAD-linked oxidoreductase family.</text>
</comment>
<dbReference type="PANTHER" id="PTHR42973">
    <property type="entry name" value="BINDING OXIDOREDUCTASE, PUTATIVE (AFU_ORTHOLOGUE AFUA_1G17690)-RELATED"/>
    <property type="match status" value="1"/>
</dbReference>
<evidence type="ECO:0000256" key="2">
    <source>
        <dbReference type="ARBA" id="ARBA00022630"/>
    </source>
</evidence>
<feature type="chain" id="PRO_5021368801" description="FAD-binding PCMH-type domain-containing protein" evidence="5">
    <location>
        <begin position="18"/>
        <end position="517"/>
    </location>
</feature>
<evidence type="ECO:0000313" key="8">
    <source>
        <dbReference type="Proteomes" id="UP000297527"/>
    </source>
</evidence>
<dbReference type="InterPro" id="IPR016167">
    <property type="entry name" value="FAD-bd_PCMH_sub1"/>
</dbReference>